<evidence type="ECO:0000313" key="9">
    <source>
        <dbReference type="RefSeq" id="XP_011499102.1"/>
    </source>
</evidence>
<dbReference type="AlphaFoldDB" id="A0AAJ6YJ94"/>
<dbReference type="PANTHER" id="PTHR10720:SF0">
    <property type="entry name" value="HEME OXYGENASE"/>
    <property type="match status" value="1"/>
</dbReference>
<reference evidence="9" key="1">
    <citation type="submission" date="2025-08" db="UniProtKB">
        <authorList>
            <consortium name="RefSeq"/>
        </authorList>
    </citation>
    <scope>IDENTIFICATION</scope>
</reference>
<dbReference type="GO" id="GO:0004392">
    <property type="term" value="F:heme oxygenase (decyclizing) activity"/>
    <property type="evidence" value="ECO:0007669"/>
    <property type="project" value="UniProtKB-UniRule"/>
</dbReference>
<dbReference type="InterPro" id="IPR016053">
    <property type="entry name" value="Haem_Oase-like"/>
</dbReference>
<dbReference type="InterPro" id="IPR002051">
    <property type="entry name" value="Haem_Oase"/>
</dbReference>
<accession>A0AAJ6YJ94</accession>
<evidence type="ECO:0000256" key="7">
    <source>
        <dbReference type="SAM" id="Phobius"/>
    </source>
</evidence>
<organism evidence="8 9">
    <name type="scientific">Ceratosolen solmsi marchali</name>
    <dbReference type="NCBI Taxonomy" id="326594"/>
    <lineage>
        <taxon>Eukaryota</taxon>
        <taxon>Metazoa</taxon>
        <taxon>Ecdysozoa</taxon>
        <taxon>Arthropoda</taxon>
        <taxon>Hexapoda</taxon>
        <taxon>Insecta</taxon>
        <taxon>Pterygota</taxon>
        <taxon>Neoptera</taxon>
        <taxon>Endopterygota</taxon>
        <taxon>Hymenoptera</taxon>
        <taxon>Apocrita</taxon>
        <taxon>Proctotrupomorpha</taxon>
        <taxon>Chalcidoidea</taxon>
        <taxon>Agaonidae</taxon>
        <taxon>Agaoninae</taxon>
        <taxon>Ceratosolen</taxon>
    </lineage>
</organism>
<name>A0AAJ6YJ94_9HYME</name>
<dbReference type="RefSeq" id="XP_011499102.1">
    <property type="nucleotide sequence ID" value="XM_011500800.1"/>
</dbReference>
<dbReference type="GO" id="GO:0006788">
    <property type="term" value="P:heme oxidation"/>
    <property type="evidence" value="ECO:0007669"/>
    <property type="project" value="UniProtKB-UniRule"/>
</dbReference>
<dbReference type="PIRSF" id="PIRSF000343">
    <property type="entry name" value="Haem_Oase"/>
    <property type="match status" value="1"/>
</dbReference>
<protein>
    <recommendedName>
        <fullName evidence="4">Heme oxygenase</fullName>
        <ecNumber evidence="4">1.14.14.18</ecNumber>
    </recommendedName>
</protein>
<keyword evidence="7" id="KW-1133">Transmembrane helix</keyword>
<keyword evidence="3 4" id="KW-0408">Iron</keyword>
<gene>
    <name evidence="9" type="primary">LOC105363178</name>
</gene>
<keyword evidence="8" id="KW-1185">Reference proteome</keyword>
<evidence type="ECO:0000256" key="1">
    <source>
        <dbReference type="ARBA" id="ARBA00022617"/>
    </source>
</evidence>
<evidence type="ECO:0000256" key="3">
    <source>
        <dbReference type="ARBA" id="ARBA00023004"/>
    </source>
</evidence>
<proteinExistence type="inferred from homology"/>
<comment type="catalytic activity">
    <reaction evidence="4">
        <text>heme b + 3 reduced [NADPH--hemoprotein reductase] + 3 O2 = biliverdin IXalpha + CO + Fe(2+) + 3 oxidized [NADPH--hemoprotein reductase] + 3 H2O + H(+)</text>
        <dbReference type="Rhea" id="RHEA:21764"/>
        <dbReference type="Rhea" id="RHEA-COMP:11964"/>
        <dbReference type="Rhea" id="RHEA-COMP:11965"/>
        <dbReference type="ChEBI" id="CHEBI:15377"/>
        <dbReference type="ChEBI" id="CHEBI:15378"/>
        <dbReference type="ChEBI" id="CHEBI:15379"/>
        <dbReference type="ChEBI" id="CHEBI:17245"/>
        <dbReference type="ChEBI" id="CHEBI:29033"/>
        <dbReference type="ChEBI" id="CHEBI:57618"/>
        <dbReference type="ChEBI" id="CHEBI:57991"/>
        <dbReference type="ChEBI" id="CHEBI:58210"/>
        <dbReference type="ChEBI" id="CHEBI:60344"/>
        <dbReference type="EC" id="1.14.14.18"/>
    </reaction>
</comment>
<keyword evidence="1 4" id="KW-0349">Heme</keyword>
<dbReference type="Pfam" id="PF01126">
    <property type="entry name" value="Heme_oxygenase"/>
    <property type="match status" value="1"/>
</dbReference>
<evidence type="ECO:0000256" key="4">
    <source>
        <dbReference type="PIRNR" id="PIRNR000343"/>
    </source>
</evidence>
<keyword evidence="7" id="KW-0812">Transmembrane</keyword>
<evidence type="ECO:0000256" key="5">
    <source>
        <dbReference type="PIRSR" id="PIRSR000343-1"/>
    </source>
</evidence>
<evidence type="ECO:0000313" key="8">
    <source>
        <dbReference type="Proteomes" id="UP000695007"/>
    </source>
</evidence>
<feature type="binding site" evidence="5">
    <location>
        <position position="14"/>
    </location>
    <ligand>
        <name>heme b</name>
        <dbReference type="ChEBI" id="CHEBI:60344"/>
    </ligand>
</feature>
<dbReference type="Proteomes" id="UP000695007">
    <property type="component" value="Unplaced"/>
</dbReference>
<dbReference type="GeneID" id="105363178"/>
<feature type="binding site" description="axial binding residue" evidence="6">
    <location>
        <position position="21"/>
    </location>
    <ligand>
        <name>heme b</name>
        <dbReference type="ChEBI" id="CHEBI:60344"/>
    </ligand>
    <ligandPart>
        <name>Fe</name>
        <dbReference type="ChEBI" id="CHEBI:18248"/>
    </ligandPart>
</feature>
<keyword evidence="2 4" id="KW-0479">Metal-binding</keyword>
<dbReference type="Gene3D" id="1.20.910.10">
    <property type="entry name" value="Heme oxygenase-like"/>
    <property type="match status" value="1"/>
</dbReference>
<sequence length="247" mass="29141">MPEVEEDNFCKKMRRATREIHAISDALVNAKLAFGFMDDKVWADGLLVFYEIFRYLEGAMLRLKNTKVGQLRIEGLQRTEAFEKDLEFYLGKGWMKNYTPRDSVIKYLMRLREIEDTDSLLLIAYIYHLYMGLLSGGIILRKKRQLVQRMNPFKDTVLNDGNHLTDFGEYNIYEMKRELRNAMNRIADLLDEDTKNKLLEESKTVYMLNNEIIRSVQGAGSVIIKKLVYFFISIIIVVCFFFHLFRQ</sequence>
<evidence type="ECO:0000256" key="6">
    <source>
        <dbReference type="PIRSR" id="PIRSR000343-2"/>
    </source>
</evidence>
<keyword evidence="7" id="KW-0472">Membrane</keyword>
<dbReference type="CTD" id="41407"/>
<dbReference type="CDD" id="cd19165">
    <property type="entry name" value="HemeO"/>
    <property type="match status" value="1"/>
</dbReference>
<dbReference type="InterPro" id="IPR016084">
    <property type="entry name" value="Haem_Oase-like_multi-hlx"/>
</dbReference>
<dbReference type="GO" id="GO:0046872">
    <property type="term" value="F:metal ion binding"/>
    <property type="evidence" value="ECO:0007669"/>
    <property type="project" value="UniProtKB-UniRule"/>
</dbReference>
<dbReference type="SUPFAM" id="SSF48613">
    <property type="entry name" value="Heme oxygenase-like"/>
    <property type="match status" value="1"/>
</dbReference>
<feature type="transmembrane region" description="Helical" evidence="7">
    <location>
        <begin position="120"/>
        <end position="140"/>
    </location>
</feature>
<dbReference type="PRINTS" id="PR00088">
    <property type="entry name" value="HAEMOXYGNASE"/>
</dbReference>
<dbReference type="EC" id="1.14.14.18" evidence="4"/>
<feature type="binding site" evidence="5">
    <location>
        <position position="180"/>
    </location>
    <ligand>
        <name>heme b</name>
        <dbReference type="ChEBI" id="CHEBI:60344"/>
    </ligand>
</feature>
<feature type="binding site" evidence="5">
    <location>
        <position position="127"/>
    </location>
    <ligand>
        <name>heme b</name>
        <dbReference type="ChEBI" id="CHEBI:60344"/>
    </ligand>
</feature>
<comment type="similarity">
    <text evidence="4">Belongs to the heme oxygenase family.</text>
</comment>
<dbReference type="PANTHER" id="PTHR10720">
    <property type="entry name" value="HEME OXYGENASE"/>
    <property type="match status" value="1"/>
</dbReference>
<evidence type="ECO:0000256" key="2">
    <source>
        <dbReference type="ARBA" id="ARBA00022723"/>
    </source>
</evidence>
<dbReference type="KEGG" id="csol:105363178"/>
<feature type="transmembrane region" description="Helical" evidence="7">
    <location>
        <begin position="227"/>
        <end position="245"/>
    </location>
</feature>